<evidence type="ECO:0000313" key="3">
    <source>
        <dbReference type="Proteomes" id="UP000669179"/>
    </source>
</evidence>
<evidence type="ECO:0000313" key="2">
    <source>
        <dbReference type="EMBL" id="MBO2447421.1"/>
    </source>
</evidence>
<comment type="caution">
    <text evidence="2">The sequence shown here is derived from an EMBL/GenBank/DDBJ whole genome shotgun (WGS) entry which is preliminary data.</text>
</comment>
<evidence type="ECO:0000256" key="1">
    <source>
        <dbReference type="SAM" id="Phobius"/>
    </source>
</evidence>
<dbReference type="RefSeq" id="WP_208255076.1">
    <property type="nucleotide sequence ID" value="NZ_JAGEOJ010000004.1"/>
</dbReference>
<reference evidence="2" key="1">
    <citation type="submission" date="2021-03" db="EMBL/GenBank/DDBJ databases">
        <authorList>
            <person name="Kanchanasin P."/>
            <person name="Saeng-In P."/>
            <person name="Phongsopitanun W."/>
            <person name="Yuki M."/>
            <person name="Kudo T."/>
            <person name="Ohkuma M."/>
            <person name="Tanasupawat S."/>
        </authorList>
    </citation>
    <scope>NUCLEOTIDE SEQUENCE</scope>
    <source>
        <strain evidence="2">GKU 128</strain>
    </source>
</reference>
<dbReference type="Proteomes" id="UP000669179">
    <property type="component" value="Unassembled WGS sequence"/>
</dbReference>
<keyword evidence="3" id="KW-1185">Reference proteome</keyword>
<keyword evidence="1" id="KW-1133">Transmembrane helix</keyword>
<organism evidence="2 3">
    <name type="scientific">Actinomadura barringtoniae</name>
    <dbReference type="NCBI Taxonomy" id="1427535"/>
    <lineage>
        <taxon>Bacteria</taxon>
        <taxon>Bacillati</taxon>
        <taxon>Actinomycetota</taxon>
        <taxon>Actinomycetes</taxon>
        <taxon>Streptosporangiales</taxon>
        <taxon>Thermomonosporaceae</taxon>
        <taxon>Actinomadura</taxon>
    </lineage>
</organism>
<sequence length="104" mass="10957">MTNIQESPREGGRKLRVMLAGGALIGVGGLIMMTGATVAGSALVAAARQRVRDMETPPRDLARLRWSQAKAAAMAGADAWQKTVPPARSTRVVVENSSEPVYAP</sequence>
<feature type="transmembrane region" description="Helical" evidence="1">
    <location>
        <begin position="20"/>
        <end position="46"/>
    </location>
</feature>
<gene>
    <name evidence="2" type="ORF">J4573_10015</name>
</gene>
<protein>
    <submittedName>
        <fullName evidence="2">Uncharacterized protein</fullName>
    </submittedName>
</protein>
<keyword evidence="1" id="KW-0812">Transmembrane</keyword>
<proteinExistence type="predicted"/>
<dbReference type="EMBL" id="JAGEOJ010000004">
    <property type="protein sequence ID" value="MBO2447421.1"/>
    <property type="molecule type" value="Genomic_DNA"/>
</dbReference>
<dbReference type="AlphaFoldDB" id="A0A939PF81"/>
<keyword evidence="1" id="KW-0472">Membrane</keyword>
<accession>A0A939PF81</accession>
<name>A0A939PF81_9ACTN</name>